<keyword evidence="2" id="KW-1185">Reference proteome</keyword>
<dbReference type="AlphaFoldDB" id="F0EW96"/>
<evidence type="ECO:0000313" key="1">
    <source>
        <dbReference type="EMBL" id="EGC18468.1"/>
    </source>
</evidence>
<reference evidence="1 2" key="1">
    <citation type="submission" date="2011-01" db="EMBL/GenBank/DDBJ databases">
        <authorList>
            <person name="Muzny D."/>
            <person name="Qin X."/>
            <person name="Deng J."/>
            <person name="Jiang H."/>
            <person name="Liu Y."/>
            <person name="Qu J."/>
            <person name="Song X.-Z."/>
            <person name="Zhang L."/>
            <person name="Thornton R."/>
            <person name="Coyle M."/>
            <person name="Francisco L."/>
            <person name="Jackson L."/>
            <person name="Javaid M."/>
            <person name="Korchina V."/>
            <person name="Kovar C."/>
            <person name="Mata R."/>
            <person name="Mathew T."/>
            <person name="Ngo R."/>
            <person name="Nguyen L."/>
            <person name="Nguyen N."/>
            <person name="Okwuonu G."/>
            <person name="Ongeri F."/>
            <person name="Pham C."/>
            <person name="Simmons D."/>
            <person name="Wilczek-Boney K."/>
            <person name="Hale W."/>
            <person name="Jakkamsetti A."/>
            <person name="Pham P."/>
            <person name="Ruth R."/>
            <person name="San Lucas F."/>
            <person name="Warren J."/>
            <person name="Zhang J."/>
            <person name="Zhao Z."/>
            <person name="Zhou C."/>
            <person name="Zhu D."/>
            <person name="Lee S."/>
            <person name="Bess C."/>
            <person name="Blankenburg K."/>
            <person name="Forbes L."/>
            <person name="Fu Q."/>
            <person name="Gubbala S."/>
            <person name="Hirani K."/>
            <person name="Jayaseelan J.C."/>
            <person name="Lara F."/>
            <person name="Munidasa M."/>
            <person name="Palculict T."/>
            <person name="Patil S."/>
            <person name="Pu L.-L."/>
            <person name="Saada N."/>
            <person name="Tang L."/>
            <person name="Weissenberger G."/>
            <person name="Zhu Y."/>
            <person name="Hemphill L."/>
            <person name="Shang Y."/>
            <person name="Youmans B."/>
            <person name="Ayvaz T."/>
            <person name="Ross M."/>
            <person name="Santibanez J."/>
            <person name="Aqrawi P."/>
            <person name="Gross S."/>
            <person name="Joshi V."/>
            <person name="Fowler G."/>
            <person name="Nazareth L."/>
            <person name="Reid J."/>
            <person name="Worley K."/>
            <person name="Petrosino J."/>
            <person name="Highlander S."/>
            <person name="Gibbs R."/>
        </authorList>
    </citation>
    <scope>NUCLEOTIDE SEQUENCE [LARGE SCALE GENOMIC DNA]</scope>
    <source>
        <strain evidence="1 2">ATCC 33394</strain>
    </source>
</reference>
<name>F0EW96_9NEIS</name>
<dbReference type="Proteomes" id="UP000004088">
    <property type="component" value="Unassembled WGS sequence"/>
</dbReference>
<organism evidence="1 2">
    <name type="scientific">Kingella denitrificans ATCC 33394</name>
    <dbReference type="NCBI Taxonomy" id="888741"/>
    <lineage>
        <taxon>Bacteria</taxon>
        <taxon>Pseudomonadati</taxon>
        <taxon>Pseudomonadota</taxon>
        <taxon>Betaproteobacteria</taxon>
        <taxon>Neisseriales</taxon>
        <taxon>Neisseriaceae</taxon>
        <taxon>Kingella</taxon>
    </lineage>
</organism>
<proteinExistence type="predicted"/>
<dbReference type="HOGENOM" id="CLU_3118745_0_0_4"/>
<dbReference type="EMBL" id="AEWV01000003">
    <property type="protein sequence ID" value="EGC18468.1"/>
    <property type="molecule type" value="Genomic_DNA"/>
</dbReference>
<accession>F0EW96</accession>
<protein>
    <submittedName>
        <fullName evidence="1">Uncharacterized protein</fullName>
    </submittedName>
</protein>
<sequence length="50" mass="5403">MKIRRNENGSKAACTLENHGAGCFLIDEPAGKHYNPPFSKPSSPTYPAAQ</sequence>
<gene>
    <name evidence="1" type="ORF">HMPREF9098_0130</name>
</gene>
<comment type="caution">
    <text evidence="1">The sequence shown here is derived from an EMBL/GenBank/DDBJ whole genome shotgun (WGS) entry which is preliminary data.</text>
</comment>
<evidence type="ECO:0000313" key="2">
    <source>
        <dbReference type="Proteomes" id="UP000004088"/>
    </source>
</evidence>
<dbReference type="STRING" id="888741.HMPREF9098_0130"/>